<dbReference type="AlphaFoldDB" id="A0A7S1TR66"/>
<evidence type="ECO:0000313" key="3">
    <source>
        <dbReference type="EMBL" id="CAD9244352.1"/>
    </source>
</evidence>
<feature type="compositionally biased region" description="Basic and acidic residues" evidence="1">
    <location>
        <begin position="371"/>
        <end position="387"/>
    </location>
</feature>
<evidence type="ECO:0000256" key="1">
    <source>
        <dbReference type="SAM" id="MobiDB-lite"/>
    </source>
</evidence>
<feature type="signal peptide" evidence="2">
    <location>
        <begin position="1"/>
        <end position="23"/>
    </location>
</feature>
<keyword evidence="2" id="KW-0732">Signal</keyword>
<reference evidence="3" key="1">
    <citation type="submission" date="2021-01" db="EMBL/GenBank/DDBJ databases">
        <authorList>
            <person name="Corre E."/>
            <person name="Pelletier E."/>
            <person name="Niang G."/>
            <person name="Scheremetjew M."/>
            <person name="Finn R."/>
            <person name="Kale V."/>
            <person name="Holt S."/>
            <person name="Cochrane G."/>
            <person name="Meng A."/>
            <person name="Brown T."/>
            <person name="Cohen L."/>
        </authorList>
    </citation>
    <scope>NUCLEOTIDE SEQUENCE</scope>
    <source>
        <strain evidence="3">CCMP2877</strain>
    </source>
</reference>
<feature type="region of interest" description="Disordered" evidence="1">
    <location>
        <begin position="371"/>
        <end position="417"/>
    </location>
</feature>
<name>A0A7S1TR66_9STRA</name>
<proteinExistence type="predicted"/>
<organism evidence="3">
    <name type="scientific">Phaeomonas parva</name>
    <dbReference type="NCBI Taxonomy" id="124430"/>
    <lineage>
        <taxon>Eukaryota</taxon>
        <taxon>Sar</taxon>
        <taxon>Stramenopiles</taxon>
        <taxon>Ochrophyta</taxon>
        <taxon>Pinguiophyceae</taxon>
        <taxon>Pinguiochrysidales</taxon>
        <taxon>Pinguiochrysidaceae</taxon>
        <taxon>Phaeomonas</taxon>
    </lineage>
</organism>
<dbReference type="EMBL" id="HBGJ01004527">
    <property type="protein sequence ID" value="CAD9244352.1"/>
    <property type="molecule type" value="Transcribed_RNA"/>
</dbReference>
<evidence type="ECO:0000256" key="2">
    <source>
        <dbReference type="SAM" id="SignalP"/>
    </source>
</evidence>
<gene>
    <name evidence="3" type="ORF">PPAR1163_LOCUS2700</name>
</gene>
<feature type="chain" id="PRO_5031168436" evidence="2">
    <location>
        <begin position="24"/>
        <end position="417"/>
    </location>
</feature>
<sequence length="417" mass="43991">MGHRRAGLLAAALALLLNGRTTALAPRPMRRLRRAAAHPLSAKIGFDEPDEALGPLARLFGGTAAEEEGEKFFKPSEPTVETGLPGRRVMGAIGAPFALLGAVFGTVKDVAYAIVDLPGSIVEMKEEMDENRELAEQKKAQRQREAEVAAEASAAASAAAQRNLNAAVGAVIGTIDAVVNAPTNIVKTVEETKEAVLAIQEEIKANAAEAVAAVNRTVDSVVYAPLRAYDSVAITLTKLQNLGSRATAVGKQVPVNLKALPERRAPPSFKEKMERRAQLAREAETAEQQKTKVAMALKASGLGAKGLFGIAKTVVTAPVQIAAAVRSALDRSRKSRERVTKAVELQATKEAEARARLEMRKQEALKLAREKEAAEAAEQEAKAKAAAEAKAGLAPEAEDKVGAKAGESEEAAVKVEV</sequence>
<accession>A0A7S1TR66</accession>
<protein>
    <submittedName>
        <fullName evidence="3">Uncharacterized protein</fullName>
    </submittedName>
</protein>